<dbReference type="Pfam" id="PF01480">
    <property type="entry name" value="PWI"/>
    <property type="match status" value="1"/>
</dbReference>
<protein>
    <recommendedName>
        <fullName evidence="3">PWI domain-containing protein</fullName>
    </recommendedName>
</protein>
<keyword evidence="1" id="KW-0507">mRNA processing</keyword>
<dbReference type="GO" id="GO:0006397">
    <property type="term" value="P:mRNA processing"/>
    <property type="evidence" value="ECO:0007669"/>
    <property type="project" value="UniProtKB-KW"/>
</dbReference>
<dbReference type="AlphaFoldDB" id="A0AAW1R3B8"/>
<dbReference type="GO" id="GO:0048024">
    <property type="term" value="P:regulation of mRNA splicing, via spliceosome"/>
    <property type="evidence" value="ECO:0007669"/>
    <property type="project" value="TreeGrafter"/>
</dbReference>
<feature type="region of interest" description="Disordered" evidence="2">
    <location>
        <begin position="153"/>
        <end position="423"/>
    </location>
</feature>
<dbReference type="PANTHER" id="PTHR23148">
    <property type="entry name" value="SERINE/ARGININE REGULATED NUCLEAR MATRIX PROTEIN"/>
    <property type="match status" value="1"/>
</dbReference>
<keyword evidence="5" id="KW-1185">Reference proteome</keyword>
<dbReference type="Proteomes" id="UP001438707">
    <property type="component" value="Unassembled WGS sequence"/>
</dbReference>
<evidence type="ECO:0000256" key="2">
    <source>
        <dbReference type="SAM" id="MobiDB-lite"/>
    </source>
</evidence>
<feature type="compositionally biased region" description="Basic residues" evidence="2">
    <location>
        <begin position="362"/>
        <end position="384"/>
    </location>
</feature>
<evidence type="ECO:0000313" key="4">
    <source>
        <dbReference type="EMBL" id="KAK9828206.1"/>
    </source>
</evidence>
<sequence>MAGIGGFRGVSAHQDVRFSDKERKLLKSGKFPAEYSLPVDRKKINWEVMKQWITRRVTELLGIEDEILVLFIIEECQNSQDFDPKKLQIRFTSFLEKNTTLFMKELWSLLASATTTDSGIPQPILDKLAEDIQQKKDIQDAINDKLGKERERRALEDKVERAERRRADKRAEEEHKERDAKRRERDRGRDSSRERRKARDERHADHSRHGAPRDRDPDRDRREHEARPEDRSKASGGREQGERDRQHARSPILSARRSGRSRSPRPADRPSKRDRSRSVTPIRRSLPATAARAERRDRQGRRPQVQSPQQTAREDRHASPSGRANGHDPERVTQEAAATGDRPPVSVAAQLVAEEDDEPRSKKVKKEKVKKAKKEKKKLKKEKKDKHEREDDKSSGPSGAEEDDLGHPASQIEALRQRSLENDLRRKALLANKGDER</sequence>
<proteinExistence type="predicted"/>
<dbReference type="SMART" id="SM00311">
    <property type="entry name" value="PWI"/>
    <property type="match status" value="1"/>
</dbReference>
<accession>A0AAW1R3B8</accession>
<evidence type="ECO:0000259" key="3">
    <source>
        <dbReference type="PROSITE" id="PS51025"/>
    </source>
</evidence>
<dbReference type="PANTHER" id="PTHR23148:SF0">
    <property type="entry name" value="SERINE_ARGININE REPETITIVE MATRIX PROTEIN 1"/>
    <property type="match status" value="1"/>
</dbReference>
<dbReference type="PROSITE" id="PS51025">
    <property type="entry name" value="PWI"/>
    <property type="match status" value="1"/>
</dbReference>
<dbReference type="InterPro" id="IPR002483">
    <property type="entry name" value="PWI_dom"/>
</dbReference>
<dbReference type="GO" id="GO:0003723">
    <property type="term" value="F:RNA binding"/>
    <property type="evidence" value="ECO:0007669"/>
    <property type="project" value="TreeGrafter"/>
</dbReference>
<evidence type="ECO:0000256" key="1">
    <source>
        <dbReference type="ARBA" id="ARBA00022664"/>
    </source>
</evidence>
<feature type="domain" description="PWI" evidence="3">
    <location>
        <begin position="28"/>
        <end position="127"/>
    </location>
</feature>
<name>A0AAW1R3B8_9CHLO</name>
<gene>
    <name evidence="4" type="ORF">WJX74_003209</name>
</gene>
<dbReference type="Gene3D" id="1.20.1390.10">
    <property type="entry name" value="PWI domain"/>
    <property type="match status" value="1"/>
</dbReference>
<dbReference type="SUPFAM" id="SSF101233">
    <property type="entry name" value="PWI domain"/>
    <property type="match status" value="1"/>
</dbReference>
<evidence type="ECO:0000313" key="5">
    <source>
        <dbReference type="Proteomes" id="UP001438707"/>
    </source>
</evidence>
<comment type="caution">
    <text evidence="4">The sequence shown here is derived from an EMBL/GenBank/DDBJ whole genome shotgun (WGS) entry which is preliminary data.</text>
</comment>
<dbReference type="EMBL" id="JALJOS010000016">
    <property type="protein sequence ID" value="KAK9828206.1"/>
    <property type="molecule type" value="Genomic_DNA"/>
</dbReference>
<reference evidence="4 5" key="1">
    <citation type="journal article" date="2024" name="Nat. Commun.">
        <title>Phylogenomics reveals the evolutionary origins of lichenization in chlorophyte algae.</title>
        <authorList>
            <person name="Puginier C."/>
            <person name="Libourel C."/>
            <person name="Otte J."/>
            <person name="Skaloud P."/>
            <person name="Haon M."/>
            <person name="Grisel S."/>
            <person name="Petersen M."/>
            <person name="Berrin J.G."/>
            <person name="Delaux P.M."/>
            <person name="Dal Grande F."/>
            <person name="Keller J."/>
        </authorList>
    </citation>
    <scope>NUCLEOTIDE SEQUENCE [LARGE SCALE GENOMIC DNA]</scope>
    <source>
        <strain evidence="4 5">SAG 2145</strain>
    </source>
</reference>
<feature type="compositionally biased region" description="Basic and acidic residues" evidence="2">
    <location>
        <begin position="265"/>
        <end position="277"/>
    </location>
</feature>
<organism evidence="4 5">
    <name type="scientific">Apatococcus lobatus</name>
    <dbReference type="NCBI Taxonomy" id="904363"/>
    <lineage>
        <taxon>Eukaryota</taxon>
        <taxon>Viridiplantae</taxon>
        <taxon>Chlorophyta</taxon>
        <taxon>core chlorophytes</taxon>
        <taxon>Trebouxiophyceae</taxon>
        <taxon>Chlorellales</taxon>
        <taxon>Chlorellaceae</taxon>
        <taxon>Apatococcus</taxon>
    </lineage>
</organism>
<dbReference type="InterPro" id="IPR052225">
    <property type="entry name" value="Ser/Arg_repetitive_matrix"/>
</dbReference>
<feature type="compositionally biased region" description="Basic and acidic residues" evidence="2">
    <location>
        <begin position="385"/>
        <end position="394"/>
    </location>
</feature>
<dbReference type="InterPro" id="IPR036483">
    <property type="entry name" value="PWI_dom_sf"/>
</dbReference>
<feature type="compositionally biased region" description="Basic and acidic residues" evidence="2">
    <location>
        <begin position="153"/>
        <end position="233"/>
    </location>
</feature>
<dbReference type="GO" id="GO:0005681">
    <property type="term" value="C:spliceosomal complex"/>
    <property type="evidence" value="ECO:0007669"/>
    <property type="project" value="TreeGrafter"/>
</dbReference>